<dbReference type="InterPro" id="IPR050471">
    <property type="entry name" value="AB_hydrolase"/>
</dbReference>
<dbReference type="GO" id="GO:0016787">
    <property type="term" value="F:hydrolase activity"/>
    <property type="evidence" value="ECO:0007669"/>
    <property type="project" value="UniProtKB-KW"/>
</dbReference>
<evidence type="ECO:0000313" key="3">
    <source>
        <dbReference type="Proteomes" id="UP001589887"/>
    </source>
</evidence>
<dbReference type="SUPFAM" id="SSF53474">
    <property type="entry name" value="alpha/beta-Hydrolases"/>
    <property type="match status" value="1"/>
</dbReference>
<feature type="domain" description="AB hydrolase-1" evidence="1">
    <location>
        <begin position="30"/>
        <end position="259"/>
    </location>
</feature>
<sequence>MTEAITRTLSLDGLSFSYQVVPAESPRIDPVLVIGGVLQGMHGWSIMERHVLPHASLISVDLPGAGQSTPLRPEQSLETMCQVTEVILDDLGLDRVNFLGYSFGSAVAYRCAQRRPERLAKLALGGVPVRISDKLINLWNRGAQRMASGDAKGFVNVLTEMFLCADSRATIRNRDIVRQLVTRMTLRGVTASAHGFETMERSVLENLDPDGGLRDVPTLVFCGEHDTISSLAEQREFAATIEHCTFAAIAEADHWVFMQRRDEASDLVMRFFTDQPLEDRDYLVEPAAAVGTAATAAVRG</sequence>
<name>A0ABV6TBM1_9ACTN</name>
<gene>
    <name evidence="2" type="ORF">ACFH04_03535</name>
</gene>
<reference evidence="2 3" key="1">
    <citation type="submission" date="2024-09" db="EMBL/GenBank/DDBJ databases">
        <authorList>
            <person name="Sun Q."/>
            <person name="Mori K."/>
        </authorList>
    </citation>
    <scope>NUCLEOTIDE SEQUENCE [LARGE SCALE GENOMIC DNA]</scope>
    <source>
        <strain evidence="2 3">JCM 4557</strain>
    </source>
</reference>
<dbReference type="Pfam" id="PF00561">
    <property type="entry name" value="Abhydrolase_1"/>
    <property type="match status" value="1"/>
</dbReference>
<proteinExistence type="predicted"/>
<protein>
    <submittedName>
        <fullName evidence="2">Alpha/beta fold hydrolase</fullName>
    </submittedName>
</protein>
<dbReference type="EMBL" id="JBHMQV010000001">
    <property type="protein sequence ID" value="MFC0842813.1"/>
    <property type="molecule type" value="Genomic_DNA"/>
</dbReference>
<keyword evidence="2" id="KW-0378">Hydrolase</keyword>
<dbReference type="PANTHER" id="PTHR43433:SF5">
    <property type="entry name" value="AB HYDROLASE-1 DOMAIN-CONTAINING PROTEIN"/>
    <property type="match status" value="1"/>
</dbReference>
<dbReference type="PRINTS" id="PR00111">
    <property type="entry name" value="ABHYDROLASE"/>
</dbReference>
<organism evidence="2 3">
    <name type="scientific">Streptomyces noboritoensis</name>
    <dbReference type="NCBI Taxonomy" id="67337"/>
    <lineage>
        <taxon>Bacteria</taxon>
        <taxon>Bacillati</taxon>
        <taxon>Actinomycetota</taxon>
        <taxon>Actinomycetes</taxon>
        <taxon>Kitasatosporales</taxon>
        <taxon>Streptomycetaceae</taxon>
        <taxon>Streptomyces</taxon>
    </lineage>
</organism>
<dbReference type="Gene3D" id="3.40.50.1820">
    <property type="entry name" value="alpha/beta hydrolase"/>
    <property type="match status" value="1"/>
</dbReference>
<dbReference type="InterPro" id="IPR000073">
    <property type="entry name" value="AB_hydrolase_1"/>
</dbReference>
<dbReference type="Proteomes" id="UP001589887">
    <property type="component" value="Unassembled WGS sequence"/>
</dbReference>
<keyword evidence="3" id="KW-1185">Reference proteome</keyword>
<dbReference type="InterPro" id="IPR029058">
    <property type="entry name" value="AB_hydrolase_fold"/>
</dbReference>
<accession>A0ABV6TBM1</accession>
<evidence type="ECO:0000313" key="2">
    <source>
        <dbReference type="EMBL" id="MFC0842813.1"/>
    </source>
</evidence>
<dbReference type="RefSeq" id="WP_394316630.1">
    <property type="nucleotide sequence ID" value="NZ_JBHMQV010000001.1"/>
</dbReference>
<evidence type="ECO:0000259" key="1">
    <source>
        <dbReference type="Pfam" id="PF00561"/>
    </source>
</evidence>
<dbReference type="PANTHER" id="PTHR43433">
    <property type="entry name" value="HYDROLASE, ALPHA/BETA FOLD FAMILY PROTEIN"/>
    <property type="match status" value="1"/>
</dbReference>
<comment type="caution">
    <text evidence="2">The sequence shown here is derived from an EMBL/GenBank/DDBJ whole genome shotgun (WGS) entry which is preliminary data.</text>
</comment>